<evidence type="ECO:0000313" key="2">
    <source>
        <dbReference type="EMBL" id="KAH9418436.1"/>
    </source>
</evidence>
<reference evidence="2 3" key="1">
    <citation type="journal article" date="2018" name="J. Allergy Clin. Immunol.">
        <title>High-quality assembly of Dermatophagoides pteronyssinus genome and transcriptome reveals a wide range of novel allergens.</title>
        <authorList>
            <person name="Liu X.Y."/>
            <person name="Yang K.Y."/>
            <person name="Wang M.Q."/>
            <person name="Kwok J.S."/>
            <person name="Zeng X."/>
            <person name="Yang Z."/>
            <person name="Xiao X.J."/>
            <person name="Lau C.P."/>
            <person name="Li Y."/>
            <person name="Huang Z.M."/>
            <person name="Ba J.G."/>
            <person name="Yim A.K."/>
            <person name="Ouyang C.Y."/>
            <person name="Ngai S.M."/>
            <person name="Chan T.F."/>
            <person name="Leung E.L."/>
            <person name="Liu L."/>
            <person name="Liu Z.G."/>
            <person name="Tsui S.K."/>
        </authorList>
    </citation>
    <scope>NUCLEOTIDE SEQUENCE [LARGE SCALE GENOMIC DNA]</scope>
    <source>
        <strain evidence="2">Derp</strain>
    </source>
</reference>
<organism evidence="2 3">
    <name type="scientific">Dermatophagoides pteronyssinus</name>
    <name type="common">European house dust mite</name>
    <dbReference type="NCBI Taxonomy" id="6956"/>
    <lineage>
        <taxon>Eukaryota</taxon>
        <taxon>Metazoa</taxon>
        <taxon>Ecdysozoa</taxon>
        <taxon>Arthropoda</taxon>
        <taxon>Chelicerata</taxon>
        <taxon>Arachnida</taxon>
        <taxon>Acari</taxon>
        <taxon>Acariformes</taxon>
        <taxon>Sarcoptiformes</taxon>
        <taxon>Astigmata</taxon>
        <taxon>Psoroptidia</taxon>
        <taxon>Analgoidea</taxon>
        <taxon>Pyroglyphidae</taxon>
        <taxon>Dermatophagoidinae</taxon>
        <taxon>Dermatophagoides</taxon>
    </lineage>
</organism>
<protein>
    <submittedName>
        <fullName evidence="2">Uncharacterized protein</fullName>
    </submittedName>
</protein>
<comment type="caution">
    <text evidence="2">The sequence shown here is derived from an EMBL/GenBank/DDBJ whole genome shotgun (WGS) entry which is preliminary data.</text>
</comment>
<evidence type="ECO:0000313" key="3">
    <source>
        <dbReference type="Proteomes" id="UP000887458"/>
    </source>
</evidence>
<name>A0ABQ8J7U5_DERPT</name>
<accession>A0ABQ8J7U5</accession>
<keyword evidence="3" id="KW-1185">Reference proteome</keyword>
<gene>
    <name evidence="2" type="ORF">DERP_011298</name>
</gene>
<dbReference type="EMBL" id="NJHN03000063">
    <property type="protein sequence ID" value="KAH9418436.1"/>
    <property type="molecule type" value="Genomic_DNA"/>
</dbReference>
<dbReference type="Proteomes" id="UP000887458">
    <property type="component" value="Unassembled WGS sequence"/>
</dbReference>
<evidence type="ECO:0000256" key="1">
    <source>
        <dbReference type="SAM" id="MobiDB-lite"/>
    </source>
</evidence>
<feature type="compositionally biased region" description="Polar residues" evidence="1">
    <location>
        <begin position="8"/>
        <end position="19"/>
    </location>
</feature>
<proteinExistence type="predicted"/>
<reference evidence="2 3" key="2">
    <citation type="journal article" date="2022" name="Mol. Biol. Evol.">
        <title>Comparative Genomics Reveals Insights into the Divergent Evolution of Astigmatic Mites and Household Pest Adaptations.</title>
        <authorList>
            <person name="Xiong Q."/>
            <person name="Wan A.T."/>
            <person name="Liu X."/>
            <person name="Fung C.S."/>
            <person name="Xiao X."/>
            <person name="Malainual N."/>
            <person name="Hou J."/>
            <person name="Wang L."/>
            <person name="Wang M."/>
            <person name="Yang K.Y."/>
            <person name="Cui Y."/>
            <person name="Leung E.L."/>
            <person name="Nong W."/>
            <person name="Shin S.K."/>
            <person name="Au S.W."/>
            <person name="Jeong K.Y."/>
            <person name="Chew F.T."/>
            <person name="Hui J.H."/>
            <person name="Leung T.F."/>
            <person name="Tungtrongchitr A."/>
            <person name="Zhong N."/>
            <person name="Liu Z."/>
            <person name="Tsui S.K."/>
        </authorList>
    </citation>
    <scope>NUCLEOTIDE SEQUENCE [LARGE SCALE GENOMIC DNA]</scope>
    <source>
        <strain evidence="2">Derp</strain>
    </source>
</reference>
<feature type="non-terminal residue" evidence="2">
    <location>
        <position position="1"/>
    </location>
</feature>
<sequence>TRKEHLETSTNSHRQTQPDSNRRNFIDQYIRRRFRLETITPPNQRLDGHLSLTLSYSRPNHLPSSPQKSAYQMFGNDLTTQFWKITTTQIYPILFGHNLKTTLRQTKPSAIQWLQCAFECRVIGVSCISHRLTQLAAFFLDQRAE</sequence>
<feature type="region of interest" description="Disordered" evidence="1">
    <location>
        <begin position="1"/>
        <end position="23"/>
    </location>
</feature>